<evidence type="ECO:0000256" key="4">
    <source>
        <dbReference type="RuleBase" id="RU003719"/>
    </source>
</evidence>
<gene>
    <name evidence="7" type="ORF">NCTC13067_01950</name>
</gene>
<dbReference type="PANTHER" id="PTHR43761">
    <property type="entry name" value="D-ISOMER SPECIFIC 2-HYDROXYACID DEHYDROGENASE FAMILY PROTEIN (AFU_ORTHOLOGUE AFUA_1G13630)"/>
    <property type="match status" value="1"/>
</dbReference>
<dbReference type="CDD" id="cd12162">
    <property type="entry name" value="2-Hacid_dh_4"/>
    <property type="match status" value="1"/>
</dbReference>
<dbReference type="InterPro" id="IPR029753">
    <property type="entry name" value="D-isomer_DH_CS"/>
</dbReference>
<reference evidence="7 8" key="1">
    <citation type="submission" date="2018-06" db="EMBL/GenBank/DDBJ databases">
        <authorList>
            <consortium name="Pathogen Informatics"/>
            <person name="Doyle S."/>
        </authorList>
    </citation>
    <scope>NUCLEOTIDE SEQUENCE [LARGE SCALE GENOMIC DNA]</scope>
    <source>
        <strain evidence="7 8">NCTC13067</strain>
    </source>
</reference>
<evidence type="ECO:0000313" key="7">
    <source>
        <dbReference type="EMBL" id="SUB94089.1"/>
    </source>
</evidence>
<feature type="domain" description="D-isomer specific 2-hydroxyacid dehydrogenase NAD-binding" evidence="6">
    <location>
        <begin position="107"/>
        <end position="286"/>
    </location>
</feature>
<dbReference type="InterPro" id="IPR036291">
    <property type="entry name" value="NAD(P)-bd_dom_sf"/>
</dbReference>
<dbReference type="PROSITE" id="PS00671">
    <property type="entry name" value="D_2_HYDROXYACID_DH_3"/>
    <property type="match status" value="1"/>
</dbReference>
<name>A0A379ECG2_9BACT</name>
<dbReference type="EMBL" id="UGTM01000002">
    <property type="protein sequence ID" value="SUB94089.1"/>
    <property type="molecule type" value="Genomic_DNA"/>
</dbReference>
<evidence type="ECO:0000313" key="8">
    <source>
        <dbReference type="Proteomes" id="UP000255469"/>
    </source>
</evidence>
<dbReference type="PANTHER" id="PTHR43761:SF1">
    <property type="entry name" value="D-ISOMER SPECIFIC 2-HYDROXYACID DEHYDROGENASE CATALYTIC DOMAIN-CONTAINING PROTEIN-RELATED"/>
    <property type="match status" value="1"/>
</dbReference>
<dbReference type="EC" id="1.-.-.-" evidence="7"/>
<sequence length="316" mass="34721">MKISILDCHAVNPGDLSWEPVKSLADCTIYDHTCQEQVAERAREADGILINKVYITREVLDELPRLKYIGELATGYNNIDLEAARERGIVVCNIPAYSTDSVAQHVFALLLNVATRADHYARAVRQGEWSRQRDFCYWDTPLIELAGKTIGIVGLGNIGQRVAHIAHAMGMDISACTSRNSSDLPEWIRKTTLEGLLSTSDVITLHCPLTAVNTRMINAGTLAMVHPGAILINTGRGGLVDEQAVAAALESGQLAAYCADVLTDEPPRPDNPLFRQPNAYITPHIAWATREARQRLMAVCVENIRRFIAGNPQNVV</sequence>
<dbReference type="InterPro" id="IPR006139">
    <property type="entry name" value="D-isomer_2_OHA_DH_cat_dom"/>
</dbReference>
<protein>
    <submittedName>
        <fullName evidence="7">2-hydroxyacid dehydrogenase HI_1556</fullName>
        <ecNumber evidence="7">1.-.-.-</ecNumber>
    </submittedName>
</protein>
<dbReference type="AlphaFoldDB" id="A0A379ECG2"/>
<dbReference type="Pfam" id="PF00389">
    <property type="entry name" value="2-Hacid_dh"/>
    <property type="match status" value="1"/>
</dbReference>
<dbReference type="InterPro" id="IPR050418">
    <property type="entry name" value="D-iso_2-hydroxyacid_DH_PdxB"/>
</dbReference>
<dbReference type="SUPFAM" id="SSF51735">
    <property type="entry name" value="NAD(P)-binding Rossmann-fold domains"/>
    <property type="match status" value="1"/>
</dbReference>
<evidence type="ECO:0000259" key="5">
    <source>
        <dbReference type="Pfam" id="PF00389"/>
    </source>
</evidence>
<keyword evidence="2 4" id="KW-0560">Oxidoreductase</keyword>
<dbReference type="PROSITE" id="PS00670">
    <property type="entry name" value="D_2_HYDROXYACID_DH_2"/>
    <property type="match status" value="1"/>
</dbReference>
<dbReference type="SUPFAM" id="SSF52283">
    <property type="entry name" value="Formate/glycerate dehydrogenase catalytic domain-like"/>
    <property type="match status" value="1"/>
</dbReference>
<evidence type="ECO:0000256" key="1">
    <source>
        <dbReference type="ARBA" id="ARBA00005854"/>
    </source>
</evidence>
<evidence type="ECO:0000259" key="6">
    <source>
        <dbReference type="Pfam" id="PF02826"/>
    </source>
</evidence>
<comment type="similarity">
    <text evidence="1 4">Belongs to the D-isomer specific 2-hydroxyacid dehydrogenase family.</text>
</comment>
<evidence type="ECO:0000256" key="2">
    <source>
        <dbReference type="ARBA" id="ARBA00023002"/>
    </source>
</evidence>
<organism evidence="7 8">
    <name type="scientific">Prevotella denticola</name>
    <dbReference type="NCBI Taxonomy" id="28129"/>
    <lineage>
        <taxon>Bacteria</taxon>
        <taxon>Pseudomonadati</taxon>
        <taxon>Bacteroidota</taxon>
        <taxon>Bacteroidia</taxon>
        <taxon>Bacteroidales</taxon>
        <taxon>Prevotellaceae</taxon>
        <taxon>Prevotella</taxon>
    </lineage>
</organism>
<accession>A0A379ECG2</accession>
<evidence type="ECO:0000256" key="3">
    <source>
        <dbReference type="ARBA" id="ARBA00023027"/>
    </source>
</evidence>
<keyword evidence="3" id="KW-0520">NAD</keyword>
<proteinExistence type="inferred from homology"/>
<dbReference type="RefSeq" id="WP_029216518.1">
    <property type="nucleotide sequence ID" value="NZ_JAQCZE010000004.1"/>
</dbReference>
<dbReference type="Proteomes" id="UP000255469">
    <property type="component" value="Unassembled WGS sequence"/>
</dbReference>
<dbReference type="Pfam" id="PF02826">
    <property type="entry name" value="2-Hacid_dh_C"/>
    <property type="match status" value="1"/>
</dbReference>
<feature type="domain" description="D-isomer specific 2-hydroxyacid dehydrogenase catalytic" evidence="5">
    <location>
        <begin position="22"/>
        <end position="316"/>
    </location>
</feature>
<dbReference type="GO" id="GO:0051287">
    <property type="term" value="F:NAD binding"/>
    <property type="evidence" value="ECO:0007669"/>
    <property type="project" value="InterPro"/>
</dbReference>
<dbReference type="Gene3D" id="3.40.50.720">
    <property type="entry name" value="NAD(P)-binding Rossmann-like Domain"/>
    <property type="match status" value="2"/>
</dbReference>
<dbReference type="GO" id="GO:0016616">
    <property type="term" value="F:oxidoreductase activity, acting on the CH-OH group of donors, NAD or NADP as acceptor"/>
    <property type="evidence" value="ECO:0007669"/>
    <property type="project" value="InterPro"/>
</dbReference>
<dbReference type="InterPro" id="IPR006140">
    <property type="entry name" value="D-isomer_DH_NAD-bd"/>
</dbReference>